<proteinExistence type="predicted"/>
<sequence length="143" mass="16630">MYELKDFKMIYFARIASLTMNEENISGYSKSQKDVGNEFQSEKKETVCPSNIFDHSCAIRIDSAWTGINFQLKFNLHMHQAEADGFQPLSVRQPNLFDNSPFRRMVAPVRVHSFDSALRAREKGLTSSIAFFNYQIIPRIWRL</sequence>
<dbReference type="EMBL" id="CAADRP010000811">
    <property type="protein sequence ID" value="VFU32541.1"/>
    <property type="molecule type" value="Genomic_DNA"/>
</dbReference>
<gene>
    <name evidence="1" type="ORF">SVIM_LOCUS143501</name>
</gene>
<protein>
    <submittedName>
        <fullName evidence="1">Uncharacterized protein</fullName>
    </submittedName>
</protein>
<evidence type="ECO:0000313" key="1">
    <source>
        <dbReference type="EMBL" id="VFU32541.1"/>
    </source>
</evidence>
<organism evidence="1">
    <name type="scientific">Salix viminalis</name>
    <name type="common">Common osier</name>
    <name type="synonym">Basket willow</name>
    <dbReference type="NCBI Taxonomy" id="40686"/>
    <lineage>
        <taxon>Eukaryota</taxon>
        <taxon>Viridiplantae</taxon>
        <taxon>Streptophyta</taxon>
        <taxon>Embryophyta</taxon>
        <taxon>Tracheophyta</taxon>
        <taxon>Spermatophyta</taxon>
        <taxon>Magnoliopsida</taxon>
        <taxon>eudicotyledons</taxon>
        <taxon>Gunneridae</taxon>
        <taxon>Pentapetalae</taxon>
        <taxon>rosids</taxon>
        <taxon>fabids</taxon>
        <taxon>Malpighiales</taxon>
        <taxon>Salicaceae</taxon>
        <taxon>Saliceae</taxon>
        <taxon>Salix</taxon>
    </lineage>
</organism>
<name>A0A6N2KWC4_SALVM</name>
<dbReference type="AlphaFoldDB" id="A0A6N2KWC4"/>
<reference evidence="1" key="1">
    <citation type="submission" date="2019-03" db="EMBL/GenBank/DDBJ databases">
        <authorList>
            <person name="Mank J."/>
            <person name="Almeida P."/>
        </authorList>
    </citation>
    <scope>NUCLEOTIDE SEQUENCE</scope>
    <source>
        <strain evidence="1">78183</strain>
    </source>
</reference>
<accession>A0A6N2KWC4</accession>